<name>A0ABM0MK56_SACKO</name>
<keyword evidence="1" id="KW-0479">Metal-binding</keyword>
<dbReference type="PANTHER" id="PTHR15090:SF0">
    <property type="entry name" value="SEQUESTOSOME-1"/>
    <property type="match status" value="1"/>
</dbReference>
<proteinExistence type="predicted"/>
<feature type="region of interest" description="Disordered" evidence="5">
    <location>
        <begin position="481"/>
        <end position="504"/>
    </location>
</feature>
<evidence type="ECO:0000256" key="1">
    <source>
        <dbReference type="ARBA" id="ARBA00022723"/>
    </source>
</evidence>
<dbReference type="InterPro" id="IPR043145">
    <property type="entry name" value="Znf_ZZ_sf"/>
</dbReference>
<dbReference type="PANTHER" id="PTHR15090">
    <property type="entry name" value="SEQUESTOSOME 1-RELATED"/>
    <property type="match status" value="1"/>
</dbReference>
<evidence type="ECO:0000259" key="7">
    <source>
        <dbReference type="PROSITE" id="PS51745"/>
    </source>
</evidence>
<feature type="region of interest" description="Disordered" evidence="5">
    <location>
        <begin position="647"/>
        <end position="673"/>
    </location>
</feature>
<dbReference type="PROSITE" id="PS51745">
    <property type="entry name" value="PB1"/>
    <property type="match status" value="2"/>
</dbReference>
<dbReference type="InterPro" id="IPR053793">
    <property type="entry name" value="PB1-like"/>
</dbReference>
<dbReference type="Proteomes" id="UP000694865">
    <property type="component" value="Unplaced"/>
</dbReference>
<protein>
    <submittedName>
        <fullName evidence="9">Uncharacterized protein LOC102806788</fullName>
    </submittedName>
</protein>
<evidence type="ECO:0000313" key="9">
    <source>
        <dbReference type="RefSeq" id="XP_006820397.1"/>
    </source>
</evidence>
<feature type="domain" description="PB1" evidence="7">
    <location>
        <begin position="289"/>
        <end position="377"/>
    </location>
</feature>
<feature type="domain" description="PB1" evidence="7">
    <location>
        <begin position="163"/>
        <end position="251"/>
    </location>
</feature>
<accession>A0ABM0MK56</accession>
<sequence length="881" mass="101236">MIKIRKPQIGRSHMEGFSFRPGIWKLLSGGLRTKMSHKCNHMLRQRQKEQKKKSSTVDTQTKEGAPGNTTEGTDQQPECLKHVGDADILEPLANPKLKRLVERKVTSKIPIDDRIDYRDSITGSNNHQRYCLHQRAEKCSIFQKPSRCCGARSPSLTNIINMSITVKAYLQTADDSQKIRRFAVDQGESTSYEYLSTKITQVFPSIGRSDSFTLSYRDTEGDLVAFSNDTELADVLGQLNEGILKVYIHPYGLSSVKHLPTAGRKHPILVTVSYRYKSTTDIKLYINMSITVKAYLQTADDSQEIRRFAVDQGASTSYEYLSTKITQVFPSIGRSDSFTLSYRDSEGDSITFSTDKELEDVVGQLSKYILKVYIRLTGKKYHKKVHYPRIMCDGCENRIVGPRFKCVVCPGYDLCKGCEEKGLHPDHEMIKIRKPQIGRSHMKRFSRPCIWRLLSGGFQHKVTPKCNNKWGQRQNILEETRPANDTPTEENVPENTTEGINPHPKCLKHVGDADILEPLANPKRKRLLQRKAVFKKPTDVRKNYGDSKTGENNHQRHRLNQPAGKCSTFQTSPRCCRDRSRSMINMSTQLKKFRQEQQIKRCRRRLSLRPFRGHKWNNQRILLKTAPFSDAELYKKFHPSQKVTMPMRNSTTMTKPSKPHRSVDPNMKSIPTCASDGKQVKRLHQSRRMWHNIGRCRSTGGKKFKRPDQAQPVRHHTRCSTMTKPFRDHQIKIQKMTPNPICVSSGKRFKRSHQVQQLKNLKERFSPVLGPFRSRVIRPVIPNQTCVSGGGQFRRFQQMHCPRRMAMFIAQNKHLSSNISPRMKHSKGFDVDVDHHGMRERFWMKQNRGHPCGRGPHGSNGIGCHRCQCYKAQREAQATAK</sequence>
<dbReference type="SMART" id="SM00666">
    <property type="entry name" value="PB1"/>
    <property type="match status" value="2"/>
</dbReference>
<keyword evidence="2 4" id="KW-0863">Zinc-finger</keyword>
<feature type="compositionally biased region" description="Polar residues" evidence="5">
    <location>
        <begin position="67"/>
        <end position="76"/>
    </location>
</feature>
<evidence type="ECO:0000313" key="8">
    <source>
        <dbReference type="Proteomes" id="UP000694865"/>
    </source>
</evidence>
<dbReference type="SUPFAM" id="SSF54277">
    <property type="entry name" value="CAD &amp; PB1 domains"/>
    <property type="match status" value="2"/>
</dbReference>
<evidence type="ECO:0000256" key="2">
    <source>
        <dbReference type="ARBA" id="ARBA00022771"/>
    </source>
</evidence>
<dbReference type="SUPFAM" id="SSF57850">
    <property type="entry name" value="RING/U-box"/>
    <property type="match status" value="1"/>
</dbReference>
<dbReference type="InterPro" id="IPR000433">
    <property type="entry name" value="Znf_ZZ"/>
</dbReference>
<dbReference type="PROSITE" id="PS01357">
    <property type="entry name" value="ZF_ZZ_1"/>
    <property type="match status" value="1"/>
</dbReference>
<dbReference type="CDD" id="cd02340">
    <property type="entry name" value="ZZ_NBR1_like"/>
    <property type="match status" value="1"/>
</dbReference>
<dbReference type="RefSeq" id="XP_006820397.1">
    <property type="nucleotide sequence ID" value="XM_006820334.1"/>
</dbReference>
<dbReference type="Pfam" id="PF00564">
    <property type="entry name" value="PB1"/>
    <property type="match status" value="2"/>
</dbReference>
<dbReference type="Gene3D" id="3.30.60.90">
    <property type="match status" value="1"/>
</dbReference>
<feature type="domain" description="ZZ-type" evidence="6">
    <location>
        <begin position="387"/>
        <end position="437"/>
    </location>
</feature>
<feature type="region of interest" description="Disordered" evidence="5">
    <location>
        <begin position="540"/>
        <end position="572"/>
    </location>
</feature>
<dbReference type="GeneID" id="102806788"/>
<feature type="compositionally biased region" description="Basic residues" evidence="5">
    <location>
        <begin position="43"/>
        <end position="54"/>
    </location>
</feature>
<evidence type="ECO:0000256" key="3">
    <source>
        <dbReference type="ARBA" id="ARBA00022833"/>
    </source>
</evidence>
<organism evidence="8 9">
    <name type="scientific">Saccoglossus kowalevskii</name>
    <name type="common">Acorn worm</name>
    <dbReference type="NCBI Taxonomy" id="10224"/>
    <lineage>
        <taxon>Eukaryota</taxon>
        <taxon>Metazoa</taxon>
        <taxon>Hemichordata</taxon>
        <taxon>Enteropneusta</taxon>
        <taxon>Harrimaniidae</taxon>
        <taxon>Saccoglossus</taxon>
    </lineage>
</organism>
<feature type="region of interest" description="Disordered" evidence="5">
    <location>
        <begin position="43"/>
        <end position="77"/>
    </location>
</feature>
<dbReference type="InterPro" id="IPR052260">
    <property type="entry name" value="Autophagy_Rcpt_SigReg"/>
</dbReference>
<dbReference type="PROSITE" id="PS50135">
    <property type="entry name" value="ZF_ZZ_2"/>
    <property type="match status" value="1"/>
</dbReference>
<dbReference type="Gene3D" id="3.10.20.90">
    <property type="entry name" value="Phosphatidylinositol 3-kinase Catalytic Subunit, Chain A, domain 1"/>
    <property type="match status" value="2"/>
</dbReference>
<feature type="compositionally biased region" description="Basic and acidic residues" evidence="5">
    <location>
        <begin position="540"/>
        <end position="554"/>
    </location>
</feature>
<evidence type="ECO:0000256" key="5">
    <source>
        <dbReference type="SAM" id="MobiDB-lite"/>
    </source>
</evidence>
<dbReference type="SMART" id="SM00291">
    <property type="entry name" value="ZnF_ZZ"/>
    <property type="match status" value="1"/>
</dbReference>
<gene>
    <name evidence="9" type="primary">LOC102806788</name>
</gene>
<keyword evidence="8" id="KW-1185">Reference proteome</keyword>
<dbReference type="InterPro" id="IPR000270">
    <property type="entry name" value="PB1_dom"/>
</dbReference>
<dbReference type="Pfam" id="PF00569">
    <property type="entry name" value="ZZ"/>
    <property type="match status" value="1"/>
</dbReference>
<feature type="region of interest" description="Disordered" evidence="5">
    <location>
        <begin position="695"/>
        <end position="714"/>
    </location>
</feature>
<evidence type="ECO:0000256" key="4">
    <source>
        <dbReference type="PROSITE-ProRule" id="PRU00228"/>
    </source>
</evidence>
<evidence type="ECO:0000259" key="6">
    <source>
        <dbReference type="PROSITE" id="PS50135"/>
    </source>
</evidence>
<keyword evidence="3" id="KW-0862">Zinc</keyword>
<reference evidence="9" key="1">
    <citation type="submission" date="2025-08" db="UniProtKB">
        <authorList>
            <consortium name="RefSeq"/>
        </authorList>
    </citation>
    <scope>IDENTIFICATION</scope>
    <source>
        <tissue evidence="9">Testes</tissue>
    </source>
</reference>